<dbReference type="GO" id="GO:0009927">
    <property type="term" value="F:histidine phosphotransfer kinase activity"/>
    <property type="evidence" value="ECO:0007669"/>
    <property type="project" value="TreeGrafter"/>
</dbReference>
<dbReference type="PRINTS" id="PR00344">
    <property type="entry name" value="BCTRLSENSOR"/>
</dbReference>
<dbReference type="SUPFAM" id="SSF55874">
    <property type="entry name" value="ATPase domain of HSP90 chaperone/DNA topoisomerase II/histidine kinase"/>
    <property type="match status" value="1"/>
</dbReference>
<dbReference type="GO" id="GO:0005737">
    <property type="term" value="C:cytoplasm"/>
    <property type="evidence" value="ECO:0007669"/>
    <property type="project" value="UniProtKB-SubCell"/>
</dbReference>
<dbReference type="InterPro" id="IPR003594">
    <property type="entry name" value="HATPase_dom"/>
</dbReference>
<sequence>MRDMAYLDTLMESSSFVPNTPAAPAAPERTLILHTQREQSAPASVHSDPQSPARESLIRRASISRDKENCIAARTTARTPILRDSTVVALDGPTPQSQRPLRPPIPTVTPGQLAISAMQYLPVPVLVLDDSKTVVLANEAMGRMMGLSLETSSDGAPVAAFEQLRGKSLSQVGIDMLQNGHPVWITWETFLDGLLQDVSTRPTASDTQQPESDSTNFGLATSRGQNPPPITDTDTCQRPTHLPSQDAVVEVIVARKKMAKSSFDGLYMSQASDHVYAKMIITVWEAEDKQTFFNLTFTSTTSSASSPTSSSKKVACNSNPSESAEHASESAEHEALVTSNASSVVSSDDFNSPLFHGSGIITMSSSPFPPTGPPSTSSHSSTPSFLQKIILMKDALIDNTQMPILAMWKDGSVGFPNKAARDLLSVGTKMDVCMDGLELLQRWGLWDEHFTRKLELSEYPMAYLLCRETPFQSMRVGILASDGRRLVHDVLGEVIRDDTTGEVLAGVVTGRDVTVMSEAITQIKERDDERFKLICDTMPQLVWTATPDGRYDFFNTRWYSYTGLTPEECLEMDWEMPFHVDDRPEARARWDQSLKTGDPYVIEYRCRSKEGEWRWFLGRALAVRNKDTGEIEKWFGTCTDVHESIETKFNAKRTRQQLLSVIAHAQVTIFTVDLQRRVTMLEGALIWNNNTHEDSHDSSRWYIGENMYSVFHRLTNQVAQGEQLDFLQSIEDILDRKYTEEVKEHGLDDRWYRTRFLPIYGKKSKAGKSPNGGIIEGVIGVVMDVTELKHRGEALLQQAREKQKAIANEAAAKEANRLKSQFLANMSHEIRTPITGVLGMAELLSSMDLDEEQRDYVDNIHSSATSLLTVINDILDFSKVESGRLDVEEVQFSLSLVVKEVVRMLRFALVQKNLVFEPEIGADIENDMVVMGDPGRVRQIMTNLLTNSIKFTNQGYVRFSVFTETETSESIRIKFVVEDTGIGIQEDVRKKLFQPFSQGDASTARRFGGTGLGLTICKHLLDLMHGEITLESVVGTGTKATFWIRFNKPQGPQKSTKPVQSGAIPDRLQSDLSLSCNSSEYDHVGETSTGSEGAVVLSSAMPRRRISARRPFTNDEDMVRFERSKLHILVVEDNPVNQKIAIKTIQKLGFQVAAAWNGKEALDYMLAVLHGQSRKPDMILMDVQMPIIDGYRCTHILRQHLPYRTVAQDVPIVAMTASAIQGDREKCQKAGMDDYLAKPVTMTILERMLVRWCSSRQKDVSPQPLHAKSDCSETGEDCQNADIPNVGHEPEASLLTVELGRDDVNSRPMIPTTKPLTTAISGTTATTATTATLAPSVTSATSAPAVSSLALAPAAPTAIHAPVARTAPTATTVTKAPVAITAPAAMIAPAVVTAEKATATITSELKKESSPFESISAAASELNVQVRRQEGEKEWSSLLQENKLIDAAGGPSSFRDAPSFQEPGVGEALTEENMEKFKSETSTDAEK</sequence>
<dbReference type="PROSITE" id="PS50112">
    <property type="entry name" value="PAS"/>
    <property type="match status" value="1"/>
</dbReference>
<dbReference type="SMART" id="SM00091">
    <property type="entry name" value="PAS"/>
    <property type="match status" value="2"/>
</dbReference>
<evidence type="ECO:0000256" key="3">
    <source>
        <dbReference type="ARBA" id="ARBA00012438"/>
    </source>
</evidence>
<dbReference type="EC" id="2.7.13.3" evidence="3"/>
<dbReference type="PROSITE" id="PS50110">
    <property type="entry name" value="RESPONSE_REGULATORY"/>
    <property type="match status" value="1"/>
</dbReference>
<dbReference type="CDD" id="cd00130">
    <property type="entry name" value="PAS"/>
    <property type="match status" value="1"/>
</dbReference>
<dbReference type="PROSITE" id="PS50109">
    <property type="entry name" value="HIS_KIN"/>
    <property type="match status" value="1"/>
</dbReference>
<dbReference type="CDD" id="cd16922">
    <property type="entry name" value="HATPase_EvgS-ArcB-TorS-like"/>
    <property type="match status" value="1"/>
</dbReference>
<keyword evidence="10" id="KW-0902">Two-component regulatory system</keyword>
<dbReference type="SMART" id="SM00387">
    <property type="entry name" value="HATPase_c"/>
    <property type="match status" value="1"/>
</dbReference>
<dbReference type="SMART" id="SM00086">
    <property type="entry name" value="PAC"/>
    <property type="match status" value="2"/>
</dbReference>
<dbReference type="SMART" id="SM00388">
    <property type="entry name" value="HisKA"/>
    <property type="match status" value="1"/>
</dbReference>
<dbReference type="Pfam" id="PF00512">
    <property type="entry name" value="HisKA"/>
    <property type="match status" value="1"/>
</dbReference>
<evidence type="ECO:0000256" key="1">
    <source>
        <dbReference type="ARBA" id="ARBA00000085"/>
    </source>
</evidence>
<dbReference type="InterPro" id="IPR036097">
    <property type="entry name" value="HisK_dim/P_sf"/>
</dbReference>
<dbReference type="Pfam" id="PF02518">
    <property type="entry name" value="HATPase_c"/>
    <property type="match status" value="1"/>
</dbReference>
<feature type="region of interest" description="Disordered" evidence="13">
    <location>
        <begin position="299"/>
        <end position="335"/>
    </location>
</feature>
<feature type="compositionally biased region" description="Basic and acidic residues" evidence="13">
    <location>
        <begin position="323"/>
        <end position="335"/>
    </location>
</feature>
<dbReference type="SUPFAM" id="SSF52172">
    <property type="entry name" value="CheY-like"/>
    <property type="match status" value="1"/>
</dbReference>
<name>A0A9P7Q0V0_9HYPO</name>
<comment type="caution">
    <text evidence="17">The sequence shown here is derived from an EMBL/GenBank/DDBJ whole genome shotgun (WGS) entry which is preliminary data.</text>
</comment>
<dbReference type="InterPro" id="IPR004358">
    <property type="entry name" value="Sig_transdc_His_kin-like_C"/>
</dbReference>
<evidence type="ECO:0000256" key="9">
    <source>
        <dbReference type="ARBA" id="ARBA00022840"/>
    </source>
</evidence>
<evidence type="ECO:0000256" key="5">
    <source>
        <dbReference type="ARBA" id="ARBA00022553"/>
    </source>
</evidence>
<evidence type="ECO:0000256" key="2">
    <source>
        <dbReference type="ARBA" id="ARBA00004496"/>
    </source>
</evidence>
<dbReference type="FunFam" id="1.10.287.130:FF:000002">
    <property type="entry name" value="Two-component osmosensing histidine kinase"/>
    <property type="match status" value="1"/>
</dbReference>
<dbReference type="Gene3D" id="1.10.287.130">
    <property type="match status" value="1"/>
</dbReference>
<comment type="subcellular location">
    <subcellularLocation>
        <location evidence="2">Cytoplasm</location>
    </subcellularLocation>
</comment>
<feature type="region of interest" description="Disordered" evidence="13">
    <location>
        <begin position="37"/>
        <end position="56"/>
    </location>
</feature>
<feature type="region of interest" description="Disordered" evidence="13">
    <location>
        <begin position="1447"/>
        <end position="1487"/>
    </location>
</feature>
<dbReference type="FunFam" id="3.30.565.10:FF:000010">
    <property type="entry name" value="Sensor histidine kinase RcsC"/>
    <property type="match status" value="1"/>
</dbReference>
<keyword evidence="7" id="KW-0547">Nucleotide-binding</keyword>
<comment type="catalytic activity">
    <reaction evidence="1">
        <text>ATP + protein L-histidine = ADP + protein N-phospho-L-histidine.</text>
        <dbReference type="EC" id="2.7.13.3"/>
    </reaction>
</comment>
<dbReference type="EMBL" id="SRQM01000215">
    <property type="protein sequence ID" value="KAG6115617.1"/>
    <property type="molecule type" value="Genomic_DNA"/>
</dbReference>
<dbReference type="InterPro" id="IPR036890">
    <property type="entry name" value="HATPase_C_sf"/>
</dbReference>
<dbReference type="FunFam" id="3.30.450.20:FF:000099">
    <property type="entry name" value="Sensory box sensor histidine kinase"/>
    <property type="match status" value="1"/>
</dbReference>
<feature type="modified residue" description="4-aspartylphosphate" evidence="12">
    <location>
        <position position="1182"/>
    </location>
</feature>
<dbReference type="GO" id="GO:0009365">
    <property type="term" value="C:protein histidine kinase complex"/>
    <property type="evidence" value="ECO:0007669"/>
    <property type="project" value="UniProtKB-ARBA"/>
</dbReference>
<keyword evidence="8" id="KW-0418">Kinase</keyword>
<comment type="function">
    <text evidence="11">Involved in the control of the SAPK-dependent transcriptional response to peroxide stress. Regulates sty1 activity.</text>
</comment>
<organism evidence="17 18">
    <name type="scientific">Claviceps humidiphila</name>
    <dbReference type="NCBI Taxonomy" id="1294629"/>
    <lineage>
        <taxon>Eukaryota</taxon>
        <taxon>Fungi</taxon>
        <taxon>Dikarya</taxon>
        <taxon>Ascomycota</taxon>
        <taxon>Pezizomycotina</taxon>
        <taxon>Sordariomycetes</taxon>
        <taxon>Hypocreomycetidae</taxon>
        <taxon>Hypocreales</taxon>
        <taxon>Clavicipitaceae</taxon>
        <taxon>Claviceps</taxon>
    </lineage>
</organism>
<dbReference type="GO" id="GO:0005524">
    <property type="term" value="F:ATP binding"/>
    <property type="evidence" value="ECO:0007669"/>
    <property type="project" value="UniProtKB-KW"/>
</dbReference>
<reference evidence="17 18" key="1">
    <citation type="journal article" date="2020" name="bioRxiv">
        <title>Whole genome comparisons of ergot fungi reveals the divergence and evolution of species within the genus Claviceps are the result of varying mechanisms driving genome evolution and host range expansion.</title>
        <authorList>
            <person name="Wyka S.A."/>
            <person name="Mondo S.J."/>
            <person name="Liu M."/>
            <person name="Dettman J."/>
            <person name="Nalam V."/>
            <person name="Broders K.D."/>
        </authorList>
    </citation>
    <scope>NUCLEOTIDE SEQUENCE [LARGE SCALE GENOMIC DNA]</scope>
    <source>
        <strain evidence="17 18">LM576</strain>
    </source>
</reference>
<feature type="region of interest" description="Disordered" evidence="13">
    <location>
        <begin position="200"/>
        <end position="240"/>
    </location>
</feature>
<keyword evidence="18" id="KW-1185">Reference proteome</keyword>
<dbReference type="InterPro" id="IPR001610">
    <property type="entry name" value="PAC"/>
</dbReference>
<keyword evidence="4" id="KW-0963">Cytoplasm</keyword>
<feature type="domain" description="Histidine kinase" evidence="14">
    <location>
        <begin position="825"/>
        <end position="1048"/>
    </location>
</feature>
<dbReference type="Pfam" id="PF00072">
    <property type="entry name" value="Response_reg"/>
    <property type="match status" value="1"/>
</dbReference>
<evidence type="ECO:0000313" key="18">
    <source>
        <dbReference type="Proteomes" id="UP000732380"/>
    </source>
</evidence>
<evidence type="ECO:0000259" key="16">
    <source>
        <dbReference type="PROSITE" id="PS50112"/>
    </source>
</evidence>
<dbReference type="SUPFAM" id="SSF47384">
    <property type="entry name" value="Homodimeric domain of signal transducing histidine kinase"/>
    <property type="match status" value="1"/>
</dbReference>
<dbReference type="InterPro" id="IPR013655">
    <property type="entry name" value="PAS_fold_3"/>
</dbReference>
<keyword evidence="5 12" id="KW-0597">Phosphoprotein</keyword>
<dbReference type="InterPro" id="IPR011006">
    <property type="entry name" value="CheY-like_superfamily"/>
</dbReference>
<dbReference type="GO" id="GO:0005886">
    <property type="term" value="C:plasma membrane"/>
    <property type="evidence" value="ECO:0007669"/>
    <property type="project" value="TreeGrafter"/>
</dbReference>
<gene>
    <name evidence="17" type="ORF">E4U13_002622</name>
</gene>
<feature type="compositionally biased region" description="Low complexity" evidence="13">
    <location>
        <begin position="299"/>
        <end position="311"/>
    </location>
</feature>
<feature type="domain" description="PAS" evidence="16">
    <location>
        <begin position="527"/>
        <end position="597"/>
    </location>
</feature>
<dbReference type="GO" id="GO:0000155">
    <property type="term" value="F:phosphorelay sensor kinase activity"/>
    <property type="evidence" value="ECO:0007669"/>
    <property type="project" value="InterPro"/>
</dbReference>
<evidence type="ECO:0000259" key="14">
    <source>
        <dbReference type="PROSITE" id="PS50109"/>
    </source>
</evidence>
<dbReference type="Pfam" id="PF08447">
    <property type="entry name" value="PAS_3"/>
    <property type="match status" value="1"/>
</dbReference>
<feature type="compositionally biased region" description="Polar residues" evidence="13">
    <location>
        <begin position="200"/>
        <end position="225"/>
    </location>
</feature>
<feature type="compositionally biased region" description="Basic and acidic residues" evidence="13">
    <location>
        <begin position="1473"/>
        <end position="1487"/>
    </location>
</feature>
<dbReference type="SUPFAM" id="SSF55785">
    <property type="entry name" value="PYP-like sensor domain (PAS domain)"/>
    <property type="match status" value="1"/>
</dbReference>
<evidence type="ECO:0000256" key="11">
    <source>
        <dbReference type="ARBA" id="ARBA00054109"/>
    </source>
</evidence>
<feature type="domain" description="Response regulatory" evidence="15">
    <location>
        <begin position="1127"/>
        <end position="1253"/>
    </location>
</feature>
<evidence type="ECO:0000256" key="12">
    <source>
        <dbReference type="PROSITE-ProRule" id="PRU00169"/>
    </source>
</evidence>
<proteinExistence type="predicted"/>
<dbReference type="InterPro" id="IPR005467">
    <property type="entry name" value="His_kinase_dom"/>
</dbReference>
<dbReference type="PANTHER" id="PTHR43047">
    <property type="entry name" value="TWO-COMPONENT HISTIDINE PROTEIN KINASE"/>
    <property type="match status" value="1"/>
</dbReference>
<protein>
    <recommendedName>
        <fullName evidence="3">histidine kinase</fullName>
        <ecNumber evidence="3">2.7.13.3</ecNumber>
    </recommendedName>
</protein>
<evidence type="ECO:0000313" key="17">
    <source>
        <dbReference type="EMBL" id="KAG6115617.1"/>
    </source>
</evidence>
<dbReference type="Proteomes" id="UP000732380">
    <property type="component" value="Unassembled WGS sequence"/>
</dbReference>
<evidence type="ECO:0000256" key="4">
    <source>
        <dbReference type="ARBA" id="ARBA00022490"/>
    </source>
</evidence>
<evidence type="ECO:0000256" key="10">
    <source>
        <dbReference type="ARBA" id="ARBA00023012"/>
    </source>
</evidence>
<dbReference type="Gene3D" id="3.30.450.20">
    <property type="entry name" value="PAS domain"/>
    <property type="match status" value="2"/>
</dbReference>
<keyword evidence="9" id="KW-0067">ATP-binding</keyword>
<dbReference type="CDD" id="cd00082">
    <property type="entry name" value="HisKA"/>
    <property type="match status" value="1"/>
</dbReference>
<feature type="region of interest" description="Disordered" evidence="13">
    <location>
        <begin position="1261"/>
        <end position="1287"/>
    </location>
</feature>
<dbReference type="InterPro" id="IPR035965">
    <property type="entry name" value="PAS-like_dom_sf"/>
</dbReference>
<keyword evidence="6" id="KW-0808">Transferase</keyword>
<dbReference type="InterPro" id="IPR003661">
    <property type="entry name" value="HisK_dim/P_dom"/>
</dbReference>
<dbReference type="CDD" id="cd17546">
    <property type="entry name" value="REC_hyHK_CKI1_RcsC-like"/>
    <property type="match status" value="1"/>
</dbReference>
<evidence type="ECO:0000256" key="8">
    <source>
        <dbReference type="ARBA" id="ARBA00022777"/>
    </source>
</evidence>
<dbReference type="InterPro" id="IPR000014">
    <property type="entry name" value="PAS"/>
</dbReference>
<dbReference type="SMART" id="SM00448">
    <property type="entry name" value="REC"/>
    <property type="match status" value="1"/>
</dbReference>
<evidence type="ECO:0000259" key="15">
    <source>
        <dbReference type="PROSITE" id="PS50110"/>
    </source>
</evidence>
<dbReference type="InterPro" id="IPR001789">
    <property type="entry name" value="Sig_transdc_resp-reg_receiver"/>
</dbReference>
<evidence type="ECO:0000256" key="6">
    <source>
        <dbReference type="ARBA" id="ARBA00022679"/>
    </source>
</evidence>
<dbReference type="NCBIfam" id="TIGR00229">
    <property type="entry name" value="sensory_box"/>
    <property type="match status" value="1"/>
</dbReference>
<dbReference type="Gene3D" id="3.40.50.2300">
    <property type="match status" value="1"/>
</dbReference>
<dbReference type="Gene3D" id="3.30.565.10">
    <property type="entry name" value="Histidine kinase-like ATPase, C-terminal domain"/>
    <property type="match status" value="1"/>
</dbReference>
<evidence type="ECO:0000256" key="7">
    <source>
        <dbReference type="ARBA" id="ARBA00022741"/>
    </source>
</evidence>
<dbReference type="PANTHER" id="PTHR43047:SF74">
    <property type="entry name" value="HISTIDINE KINASE-RELATED"/>
    <property type="match status" value="1"/>
</dbReference>
<accession>A0A9P7Q0V0</accession>
<evidence type="ECO:0000256" key="13">
    <source>
        <dbReference type="SAM" id="MobiDB-lite"/>
    </source>
</evidence>
<dbReference type="GO" id="GO:1900745">
    <property type="term" value="P:positive regulation of p38MAPK cascade"/>
    <property type="evidence" value="ECO:0007669"/>
    <property type="project" value="UniProtKB-ARBA"/>
</dbReference>
<feature type="compositionally biased region" description="Polar residues" evidence="13">
    <location>
        <begin position="38"/>
        <end position="50"/>
    </location>
</feature>